<dbReference type="InterPro" id="IPR007452">
    <property type="entry name" value="TamB_C"/>
</dbReference>
<evidence type="ECO:0000256" key="4">
    <source>
        <dbReference type="ARBA" id="ARBA00023136"/>
    </source>
</evidence>
<keyword evidence="2" id="KW-0812">Transmembrane</keyword>
<keyword evidence="4" id="KW-0472">Membrane</keyword>
<evidence type="ECO:0000313" key="6">
    <source>
        <dbReference type="EMBL" id="SEL32800.1"/>
    </source>
</evidence>
<reference evidence="7" key="1">
    <citation type="submission" date="2016-10" db="EMBL/GenBank/DDBJ databases">
        <authorList>
            <person name="Varghese N."/>
            <person name="Submissions S."/>
        </authorList>
    </citation>
    <scope>NUCLEOTIDE SEQUENCE [LARGE SCALE GENOMIC DNA]</scope>
    <source>
        <strain evidence="7">Jip14</strain>
    </source>
</reference>
<name>A0A1H7PAG9_9SPHI</name>
<keyword evidence="7" id="KW-1185">Reference proteome</keyword>
<dbReference type="GO" id="GO:0005886">
    <property type="term" value="C:plasma membrane"/>
    <property type="evidence" value="ECO:0007669"/>
    <property type="project" value="InterPro"/>
</dbReference>
<dbReference type="OrthoDB" id="9811276at2"/>
<dbReference type="EMBL" id="FNZR01000004">
    <property type="protein sequence ID" value="SEL32800.1"/>
    <property type="molecule type" value="Genomic_DNA"/>
</dbReference>
<dbReference type="Pfam" id="PF04357">
    <property type="entry name" value="TamB"/>
    <property type="match status" value="1"/>
</dbReference>
<accession>A0A1H7PAG9</accession>
<protein>
    <submittedName>
        <fullName evidence="6">Autotransporter translocation and assembly factor TamB</fullName>
    </submittedName>
</protein>
<evidence type="ECO:0000256" key="1">
    <source>
        <dbReference type="ARBA" id="ARBA00004167"/>
    </source>
</evidence>
<dbReference type="STRING" id="332977.SAMN05421740_104282"/>
<dbReference type="PANTHER" id="PTHR36985">
    <property type="entry name" value="TRANSLOCATION AND ASSEMBLY MODULE SUBUNIT TAMB"/>
    <property type="match status" value="1"/>
</dbReference>
<feature type="domain" description="Translocation and assembly module TamB C-terminal" evidence="5">
    <location>
        <begin position="1021"/>
        <end position="1443"/>
    </location>
</feature>
<organism evidence="6 7">
    <name type="scientific">Parapedobacter koreensis</name>
    <dbReference type="NCBI Taxonomy" id="332977"/>
    <lineage>
        <taxon>Bacteria</taxon>
        <taxon>Pseudomonadati</taxon>
        <taxon>Bacteroidota</taxon>
        <taxon>Sphingobacteriia</taxon>
        <taxon>Sphingobacteriales</taxon>
        <taxon>Sphingobacteriaceae</taxon>
        <taxon>Parapedobacter</taxon>
    </lineage>
</organism>
<proteinExistence type="predicted"/>
<dbReference type="Proteomes" id="UP000198916">
    <property type="component" value="Unassembled WGS sequence"/>
</dbReference>
<evidence type="ECO:0000256" key="2">
    <source>
        <dbReference type="ARBA" id="ARBA00022692"/>
    </source>
</evidence>
<dbReference type="PANTHER" id="PTHR36985:SF1">
    <property type="entry name" value="TRANSLOCATION AND ASSEMBLY MODULE SUBUNIT TAMB"/>
    <property type="match status" value="1"/>
</dbReference>
<evidence type="ECO:0000313" key="7">
    <source>
        <dbReference type="Proteomes" id="UP000198916"/>
    </source>
</evidence>
<gene>
    <name evidence="6" type="ORF">SAMN05421740_104282</name>
</gene>
<sequence>MRYWTRLNKSKNIKKILKITLWVLVGLLLLLAGLTYSLRYQPVQTYFAKKAASYLSRELHTTVSVDGLYFQPFSSLVLNGLFIADAAGDTLLYAHQLTAAVDLWKLRNGRVIVKHAKLSDGSFYLKRFEKGTNLSFIIDYFSPTAPLQPSQQRISLAVHSLDLSNITFAYKQAANHSPAAGINFKDIQLAQVSGNFTDIDFTSHLFKSTIKNLSFREKSGFLLREMDAIAVVDTTSIELQKLYIATNRSLLRNRLRLEYPDFSAFSNFMKDVAIELNLDHAQIDSRDVEFFAPKVAATHFDAVLSGTFSGTIAAFVAKRVAMQLGSATHVQGDFSVTGLPDINQTVFDMQIQRLTTNSEAIESLVPQLGNLPALDLPASFDRLENVTYQGTLKGFYYDFMANGTFETALGLANVDMNLNIREGGRYSGRLSADAFNLEPLFPQTQLGQASFDLTVTGTGFTFRDMHSNVAGRIGHLDFRGYRYTNIDLQSELAKLRVMGDIGIRDPNLRLTAKGGIDFSPEWPQYAFHANVRHAHLPNIRLYGKERVIINGADVAADFGGKTLNDLQGNIAIRGISFQVGADTHTVDSLILAATGYEGQRTLRLRSTLADASLAGTVDLTTLGNYFKSVAMRFAPSLGWDVGKVGRQAFDFDLTLKNFAPLAALFMPRLTLPEDVSMNAHFSTADTLSYFNLLVPQLSYGNVKVKRLIVDESTRDGALRLSVTADRMSLTDSLYVNNINLSNVILNDSLHFNLKLADVTANNQLDLNGLVNFEKNALLQMQLLPSSLILNKESWQLDENARLYFNEGRLTVQGLEISNNHQVVQLEGNISPDADDNAALTFKNFNLNTLNSITLPSGIELSGVLNGRMDVSSILKNPYALADIEASSVHFNHTQIGNVRLQADFDQTSELVNVRLEVVNGDVNTLTATGTYNAAAETDKLNVKATLNQSELLVFQPFLGKLVSDINGTVSANLRITGSVLAPQVSGTCFLHNAGFTVNYLKTPYRINDEVALENSTIILNNLKINDPENNQAIANGKVDMSNLLVPDIDVVIDATDFLLLNTTFRDNSSYYGTAYGTGRFAFRGPTNAITIDIQARTNESTSFHIPLNAVGTVSDNDFIRFVSHDTLDAQHAQSRLLKGLSMNMDLQITPEAEASLYTDLGELSGRGEGLLSLRISSLGDFEMFGDYLINAGKFTFIAQDFINKIFDINQGGTIRWTGQPTDATIGLTAVYGQRTSLAPLYNAAGRETVEQRVLAQAIMNLNGNLMRPDITFALHFPNDPYVKDELQSYLSDVNNINQQALSLIVRRSFAPGAATDFSRELNNTLLSAGTELAFNQLNNLIAQSLNLNFIDLNIRSLNDASASFRFFNDRLVFTGGVTDRRNLNDLNVFSDRVVTDAELLYLIRKDGRLVLRGSNRLNSRNFLPLTMNENYVSALGLVYRQEFYTFQEYFRRLFTLRRKTVDEEEETGEARSDAPDKMF</sequence>
<dbReference type="GO" id="GO:0009306">
    <property type="term" value="P:protein secretion"/>
    <property type="evidence" value="ECO:0007669"/>
    <property type="project" value="InterPro"/>
</dbReference>
<keyword evidence="3" id="KW-1133">Transmembrane helix</keyword>
<evidence type="ECO:0000259" key="5">
    <source>
        <dbReference type="Pfam" id="PF04357"/>
    </source>
</evidence>
<evidence type="ECO:0000256" key="3">
    <source>
        <dbReference type="ARBA" id="ARBA00022989"/>
    </source>
</evidence>
<comment type="subcellular location">
    <subcellularLocation>
        <location evidence="1">Membrane</location>
        <topology evidence="1">Single-pass membrane protein</topology>
    </subcellularLocation>
</comment>